<keyword evidence="1" id="KW-1133">Transmembrane helix</keyword>
<keyword evidence="1" id="KW-0812">Transmembrane</keyword>
<feature type="transmembrane region" description="Helical" evidence="1">
    <location>
        <begin position="32"/>
        <end position="58"/>
    </location>
</feature>
<dbReference type="OrthoDB" id="5861476at2759"/>
<sequence length="203" mass="22500">MEDSPARSDGNPHYDAVVVSGHLRHLFEEMCLCGLLSLSLSVHLICCIEVFFSMVLLIQSPDLLTMNGTYFYFLGLFDGGGGALFTLHVIMCASCVITALLLYVGSKNGSSRLLLPHLVWQYTFIAISLGISTALLIMGFHGKMLLPSSVVLTAMLSVPAICEIWWSYLTLCYYRHIRERGTYKLRSNVESTTFPADLISTQC</sequence>
<feature type="transmembrane region" description="Helical" evidence="1">
    <location>
        <begin position="70"/>
        <end position="103"/>
    </location>
</feature>
<accession>A0A7I4YWN6</accession>
<keyword evidence="2" id="KW-1185">Reference proteome</keyword>
<reference evidence="3" key="1">
    <citation type="submission" date="2020-12" db="UniProtKB">
        <authorList>
            <consortium name="WormBaseParasite"/>
        </authorList>
    </citation>
    <scope>IDENTIFICATION</scope>
    <source>
        <strain evidence="3">MHco3</strain>
    </source>
</reference>
<name>A0A7I4YWN6_HAECO</name>
<dbReference type="Proteomes" id="UP000025227">
    <property type="component" value="Unplaced"/>
</dbReference>
<proteinExistence type="predicted"/>
<evidence type="ECO:0000313" key="3">
    <source>
        <dbReference type="WBParaSite" id="HCON_00143760-00001"/>
    </source>
</evidence>
<keyword evidence="1" id="KW-0472">Membrane</keyword>
<dbReference type="AlphaFoldDB" id="A0A7I4YWN6"/>
<evidence type="ECO:0000256" key="1">
    <source>
        <dbReference type="SAM" id="Phobius"/>
    </source>
</evidence>
<organism evidence="2 3">
    <name type="scientific">Haemonchus contortus</name>
    <name type="common">Barber pole worm</name>
    <dbReference type="NCBI Taxonomy" id="6289"/>
    <lineage>
        <taxon>Eukaryota</taxon>
        <taxon>Metazoa</taxon>
        <taxon>Ecdysozoa</taxon>
        <taxon>Nematoda</taxon>
        <taxon>Chromadorea</taxon>
        <taxon>Rhabditida</taxon>
        <taxon>Rhabditina</taxon>
        <taxon>Rhabditomorpha</taxon>
        <taxon>Strongyloidea</taxon>
        <taxon>Trichostrongylidae</taxon>
        <taxon>Haemonchus</taxon>
    </lineage>
</organism>
<feature type="transmembrane region" description="Helical" evidence="1">
    <location>
        <begin position="115"/>
        <end position="138"/>
    </location>
</feature>
<protein>
    <submittedName>
        <fullName evidence="3">Transmembrane protein</fullName>
    </submittedName>
</protein>
<dbReference type="OMA" id="PAICEIW"/>
<evidence type="ECO:0000313" key="2">
    <source>
        <dbReference type="Proteomes" id="UP000025227"/>
    </source>
</evidence>
<feature type="transmembrane region" description="Helical" evidence="1">
    <location>
        <begin position="150"/>
        <end position="174"/>
    </location>
</feature>
<dbReference type="WBParaSite" id="HCON_00143760-00001">
    <property type="protein sequence ID" value="HCON_00143760-00001"/>
    <property type="gene ID" value="HCON_00143760"/>
</dbReference>